<dbReference type="AlphaFoldDB" id="A0A1N7GVV1"/>
<accession>A0A1N7GVV1</accession>
<reference evidence="3" key="1">
    <citation type="submission" date="2017-01" db="EMBL/GenBank/DDBJ databases">
        <authorList>
            <person name="Varghese N."/>
            <person name="Submissions S."/>
        </authorList>
    </citation>
    <scope>NUCLEOTIDE SEQUENCE [LARGE SCALE GENOMIC DNA]</scope>
    <source>
        <strain evidence="3">type strain: HArc-</strain>
    </source>
</reference>
<evidence type="ECO:0000313" key="3">
    <source>
        <dbReference type="Proteomes" id="UP000185936"/>
    </source>
</evidence>
<dbReference type="Proteomes" id="UP000185936">
    <property type="component" value="Unassembled WGS sequence"/>
</dbReference>
<evidence type="ECO:0000313" key="2">
    <source>
        <dbReference type="EMBL" id="SIS16670.1"/>
    </source>
</evidence>
<dbReference type="EMBL" id="FTNR01000016">
    <property type="protein sequence ID" value="SIS16670.1"/>
    <property type="molecule type" value="Genomic_DNA"/>
</dbReference>
<sequence>MSVKTPTTVGVAQLSNESRDVVAELEAEIDRYVEQISVVEQDGRLFASAEMSPTNSGSDSRSLRKKARNLGWVHDPGKISYDTVNLVYDEGSDPHLDSTIPMSTRSSSRFARECPTDPLQIGARVQVSLPQGETSFGEESQRHGRLASVADLDAGDEVVVEHRATRTHGGYQYSSCNEKLWTEVSSVSSETVELEDGTHFDLTTTYEGEAVWMDGGETHAVKHVTVLDE</sequence>
<protein>
    <submittedName>
        <fullName evidence="2">Uncharacterized protein</fullName>
    </submittedName>
</protein>
<dbReference type="RefSeq" id="WP_076610522.1">
    <property type="nucleotide sequence ID" value="NZ_FTNR01000016.1"/>
</dbReference>
<name>A0A1N7GVV1_9EURY</name>
<evidence type="ECO:0000256" key="1">
    <source>
        <dbReference type="SAM" id="Coils"/>
    </source>
</evidence>
<proteinExistence type="predicted"/>
<feature type="coiled-coil region" evidence="1">
    <location>
        <begin position="15"/>
        <end position="42"/>
    </location>
</feature>
<gene>
    <name evidence="2" type="ORF">SAMN05421752_11623</name>
</gene>
<keyword evidence="3" id="KW-1185">Reference proteome</keyword>
<keyword evidence="1" id="KW-0175">Coiled coil</keyword>
<organism evidence="2 3">
    <name type="scientific">Natronorubrum thiooxidans</name>
    <dbReference type="NCBI Taxonomy" id="308853"/>
    <lineage>
        <taxon>Archaea</taxon>
        <taxon>Methanobacteriati</taxon>
        <taxon>Methanobacteriota</taxon>
        <taxon>Stenosarchaea group</taxon>
        <taxon>Halobacteria</taxon>
        <taxon>Halobacteriales</taxon>
        <taxon>Natrialbaceae</taxon>
        <taxon>Natronorubrum</taxon>
    </lineage>
</organism>